<evidence type="ECO:0000313" key="1">
    <source>
        <dbReference type="EMBL" id="CAG8851319.1"/>
    </source>
</evidence>
<reference evidence="1" key="1">
    <citation type="submission" date="2021-06" db="EMBL/GenBank/DDBJ databases">
        <authorList>
            <person name="Kallberg Y."/>
            <person name="Tangrot J."/>
            <person name="Rosling A."/>
        </authorList>
    </citation>
    <scope>NUCLEOTIDE SEQUENCE</scope>
    <source>
        <strain evidence="1">MA461A</strain>
    </source>
</reference>
<evidence type="ECO:0000313" key="2">
    <source>
        <dbReference type="Proteomes" id="UP000789920"/>
    </source>
</evidence>
<name>A0ACA9SYQ9_9GLOM</name>
<proteinExistence type="predicted"/>
<dbReference type="EMBL" id="CAJVQC010175485">
    <property type="protein sequence ID" value="CAG8851319.1"/>
    <property type="molecule type" value="Genomic_DNA"/>
</dbReference>
<dbReference type="Proteomes" id="UP000789920">
    <property type="component" value="Unassembled WGS sequence"/>
</dbReference>
<comment type="caution">
    <text evidence="1">The sequence shown here is derived from an EMBL/GenBank/DDBJ whole genome shotgun (WGS) entry which is preliminary data.</text>
</comment>
<feature type="non-terminal residue" evidence="1">
    <location>
        <position position="1"/>
    </location>
</feature>
<gene>
    <name evidence="1" type="ORF">RPERSI_LOCUS36511</name>
</gene>
<sequence>NLKNQERIGAQTMHYKLLKYAERGDIEKEDISKSTTIKNWLYLYARAFKQEATENKLELEIK</sequence>
<keyword evidence="2" id="KW-1185">Reference proteome</keyword>
<organism evidence="1 2">
    <name type="scientific">Racocetra persica</name>
    <dbReference type="NCBI Taxonomy" id="160502"/>
    <lineage>
        <taxon>Eukaryota</taxon>
        <taxon>Fungi</taxon>
        <taxon>Fungi incertae sedis</taxon>
        <taxon>Mucoromycota</taxon>
        <taxon>Glomeromycotina</taxon>
        <taxon>Glomeromycetes</taxon>
        <taxon>Diversisporales</taxon>
        <taxon>Gigasporaceae</taxon>
        <taxon>Racocetra</taxon>
    </lineage>
</organism>
<accession>A0ACA9SYQ9</accession>
<protein>
    <submittedName>
        <fullName evidence="1">1297_t:CDS:1</fullName>
    </submittedName>
</protein>